<dbReference type="Pfam" id="PF13414">
    <property type="entry name" value="TPR_11"/>
    <property type="match status" value="1"/>
</dbReference>
<feature type="transmembrane region" description="Helical" evidence="5">
    <location>
        <begin position="72"/>
        <end position="90"/>
    </location>
</feature>
<feature type="transmembrane region" description="Helical" evidence="5">
    <location>
        <begin position="7"/>
        <end position="28"/>
    </location>
</feature>
<evidence type="ECO:0000256" key="5">
    <source>
        <dbReference type="SAM" id="Phobius"/>
    </source>
</evidence>
<dbReference type="InterPro" id="IPR011990">
    <property type="entry name" value="TPR-like_helical_dom_sf"/>
</dbReference>
<feature type="compositionally biased region" description="Polar residues" evidence="4">
    <location>
        <begin position="625"/>
        <end position="639"/>
    </location>
</feature>
<keyword evidence="5" id="KW-1133">Transmembrane helix</keyword>
<dbReference type="SUPFAM" id="SSF48452">
    <property type="entry name" value="TPR-like"/>
    <property type="match status" value="1"/>
</dbReference>
<evidence type="ECO:0000313" key="7">
    <source>
        <dbReference type="Proteomes" id="UP000229401"/>
    </source>
</evidence>
<feature type="transmembrane region" description="Helical" evidence="5">
    <location>
        <begin position="129"/>
        <end position="147"/>
    </location>
</feature>
<comment type="caution">
    <text evidence="6">The sequence shown here is derived from an EMBL/GenBank/DDBJ whole genome shotgun (WGS) entry which is preliminary data.</text>
</comment>
<feature type="transmembrane region" description="Helical" evidence="5">
    <location>
        <begin position="96"/>
        <end position="117"/>
    </location>
</feature>
<sequence>MNASASILPTIKKAVLTGLVFLFPLFFLPFTQEYFITSKLYLMGFGSLLLLTLSTCELILSKKLVWQKKQFDDMVILFVSAIAISTLIASPNKIQALLNPTFGFVSLFSLTVLYFYLSRHTISTIVMNISSIILSVVSIIFFFQPFAKTTLPPVLQFLKNPFFSPTGNMFDTILFLGFICIFAYSTIMKERKNLTSSTLSVGSLVLGLVAISLLLYQLVKASFFTSLTPLSQSWYGAVEVLKQPISALFGIGIDNYSAMFTRVKDYVYNQSTFWQISSFTVSRSAFLHILTEAGLFGIVGFVLLLLSLFKSVTKHAHETNSKLIVGYLILFALVFPPSFMLFFLIFVVLGSVASHENTHAPSHLDLSSLLPLYVGAIVLSFGFVIGSGYLLGRSYAAEISFKKSVDAIAKNNVKEVYDNMRQAIILNPNIEKFRSNFADVNLLIANNIASKATPTEKNPKPPALTEQERQTVSQAIQAAIEESKAPVALNGQKAENWVTLARIYRNILGVAQGADSWTVSSYQRAIVLDPQNPSYRIDLGGVLYGLKNYEEALKLFEQAVSIKPDLANAHYNLAWSSYQKQDYQRAAAEMQNVISLLDPKKQDADYKKAQQDLAEFKKMIPAAENQATQEAVQTPNELTIPTPAQEISPKIELPNTASPEAR</sequence>
<proteinExistence type="predicted"/>
<dbReference type="PANTHER" id="PTHR44943:SF8">
    <property type="entry name" value="TPR REPEAT-CONTAINING PROTEIN MJ0263"/>
    <property type="match status" value="1"/>
</dbReference>
<feature type="transmembrane region" description="Helical" evidence="5">
    <location>
        <begin position="372"/>
        <end position="392"/>
    </location>
</feature>
<dbReference type="Proteomes" id="UP000229401">
    <property type="component" value="Unassembled WGS sequence"/>
</dbReference>
<name>A0A2M7QKX5_9BACT</name>
<dbReference type="InterPro" id="IPR051685">
    <property type="entry name" value="Ycf3/AcsC/BcsC/TPR_MFPF"/>
</dbReference>
<keyword evidence="5" id="KW-0812">Transmembrane</keyword>
<dbReference type="PROSITE" id="PS50293">
    <property type="entry name" value="TPR_REGION"/>
    <property type="match status" value="1"/>
</dbReference>
<dbReference type="EMBL" id="PFLI01000004">
    <property type="protein sequence ID" value="PIY72606.1"/>
    <property type="molecule type" value="Genomic_DNA"/>
</dbReference>
<evidence type="ECO:0000256" key="2">
    <source>
        <dbReference type="ARBA" id="ARBA00022803"/>
    </source>
</evidence>
<dbReference type="PANTHER" id="PTHR44943">
    <property type="entry name" value="CELLULOSE SYNTHASE OPERON PROTEIN C"/>
    <property type="match status" value="1"/>
</dbReference>
<keyword evidence="5" id="KW-0472">Membrane</keyword>
<dbReference type="AlphaFoldDB" id="A0A2M7QKX5"/>
<protein>
    <submittedName>
        <fullName evidence="6">Uncharacterized protein</fullName>
    </submittedName>
</protein>
<organism evidence="6 7">
    <name type="scientific">Candidatus Roizmanbacteria bacterium CG_4_10_14_0_8_um_filter_33_9</name>
    <dbReference type="NCBI Taxonomy" id="1974826"/>
    <lineage>
        <taxon>Bacteria</taxon>
        <taxon>Candidatus Roizmaniibacteriota</taxon>
    </lineage>
</organism>
<feature type="transmembrane region" description="Helical" evidence="5">
    <location>
        <begin position="40"/>
        <end position="60"/>
    </location>
</feature>
<reference evidence="7" key="1">
    <citation type="submission" date="2017-09" db="EMBL/GenBank/DDBJ databases">
        <title>Depth-based differentiation of microbial function through sediment-hosted aquifers and enrichment of novel symbionts in the deep terrestrial subsurface.</title>
        <authorList>
            <person name="Probst A.J."/>
            <person name="Ladd B."/>
            <person name="Jarett J.K."/>
            <person name="Geller-Mcgrath D.E."/>
            <person name="Sieber C.M.K."/>
            <person name="Emerson J.B."/>
            <person name="Anantharaman K."/>
            <person name="Thomas B.C."/>
            <person name="Malmstrom R."/>
            <person name="Stieglmeier M."/>
            <person name="Klingl A."/>
            <person name="Woyke T."/>
            <person name="Ryan C.M."/>
            <person name="Banfield J.F."/>
        </authorList>
    </citation>
    <scope>NUCLEOTIDE SEQUENCE [LARGE SCALE GENOMIC DNA]</scope>
</reference>
<keyword evidence="2 3" id="KW-0802">TPR repeat</keyword>
<feature type="repeat" description="TPR" evidence="3">
    <location>
        <begin position="533"/>
        <end position="566"/>
    </location>
</feature>
<dbReference type="Gene3D" id="1.25.40.10">
    <property type="entry name" value="Tetratricopeptide repeat domain"/>
    <property type="match status" value="1"/>
</dbReference>
<feature type="transmembrane region" description="Helical" evidence="5">
    <location>
        <begin position="199"/>
        <end position="219"/>
    </location>
</feature>
<feature type="region of interest" description="Disordered" evidence="4">
    <location>
        <begin position="625"/>
        <end position="662"/>
    </location>
</feature>
<evidence type="ECO:0000256" key="1">
    <source>
        <dbReference type="ARBA" id="ARBA00022737"/>
    </source>
</evidence>
<dbReference type="SMART" id="SM00028">
    <property type="entry name" value="TPR"/>
    <property type="match status" value="2"/>
</dbReference>
<feature type="transmembrane region" description="Helical" evidence="5">
    <location>
        <begin position="167"/>
        <end position="187"/>
    </location>
</feature>
<dbReference type="PROSITE" id="PS50005">
    <property type="entry name" value="TPR"/>
    <property type="match status" value="1"/>
</dbReference>
<evidence type="ECO:0000313" key="6">
    <source>
        <dbReference type="EMBL" id="PIY72606.1"/>
    </source>
</evidence>
<evidence type="ECO:0000256" key="4">
    <source>
        <dbReference type="SAM" id="MobiDB-lite"/>
    </source>
</evidence>
<feature type="transmembrane region" description="Helical" evidence="5">
    <location>
        <begin position="285"/>
        <end position="306"/>
    </location>
</feature>
<dbReference type="InterPro" id="IPR019734">
    <property type="entry name" value="TPR_rpt"/>
</dbReference>
<keyword evidence="1" id="KW-0677">Repeat</keyword>
<accession>A0A2M7QKX5</accession>
<feature type="transmembrane region" description="Helical" evidence="5">
    <location>
        <begin position="327"/>
        <end position="352"/>
    </location>
</feature>
<gene>
    <name evidence="6" type="ORF">COY87_00105</name>
</gene>
<evidence type="ECO:0000256" key="3">
    <source>
        <dbReference type="PROSITE-ProRule" id="PRU00339"/>
    </source>
</evidence>